<protein>
    <recommendedName>
        <fullName evidence="3">SMODS and SLOG-associating 2TM effector domain-containing protein</fullName>
    </recommendedName>
</protein>
<dbReference type="STRING" id="52441.SAMN05216302_106011"/>
<reference evidence="2" key="1">
    <citation type="submission" date="2016-10" db="EMBL/GenBank/DDBJ databases">
        <authorList>
            <person name="Varghese N."/>
            <person name="Submissions S."/>
        </authorList>
    </citation>
    <scope>NUCLEOTIDE SEQUENCE [LARGE SCALE GENOMIC DNA]</scope>
    <source>
        <strain evidence="2">Nm69</strain>
    </source>
</reference>
<organism evidence="1 2">
    <name type="scientific">Nitrosomonas aestuarii</name>
    <dbReference type="NCBI Taxonomy" id="52441"/>
    <lineage>
        <taxon>Bacteria</taxon>
        <taxon>Pseudomonadati</taxon>
        <taxon>Pseudomonadota</taxon>
        <taxon>Betaproteobacteria</taxon>
        <taxon>Nitrosomonadales</taxon>
        <taxon>Nitrosomonadaceae</taxon>
        <taxon>Nitrosomonas</taxon>
    </lineage>
</organism>
<dbReference type="Pfam" id="PF14015">
    <property type="entry name" value="DUF4231"/>
    <property type="match status" value="1"/>
</dbReference>
<proteinExistence type="predicted"/>
<sequence length="172" mass="19568">MNKTPVVPALTTERQQRADEYFQVHLNGQREWYSQKASSYKRWGQHLSVVIIASGSLVSVVQLLPVDAGARWVTILTACLGLVITLAKGVDRIGKFEESWVSFRKASESMKREYRLYINNAGSYSTMKDEDRAYRLFVEQIEQIIAEEQQIFWQSREAANEGQSVASKASTD</sequence>
<evidence type="ECO:0008006" key="3">
    <source>
        <dbReference type="Google" id="ProtNLM"/>
    </source>
</evidence>
<name>A0A1I4GPR0_9PROT</name>
<dbReference type="RefSeq" id="WP_090703361.1">
    <property type="nucleotide sequence ID" value="NZ_FOSP01000060.1"/>
</dbReference>
<dbReference type="NCBIfam" id="NF033634">
    <property type="entry name" value="SLATT_1"/>
    <property type="match status" value="1"/>
</dbReference>
<dbReference type="EMBL" id="FOSP01000060">
    <property type="protein sequence ID" value="SFL31955.1"/>
    <property type="molecule type" value="Genomic_DNA"/>
</dbReference>
<accession>A0A1I4GPR0</accession>
<keyword evidence="2" id="KW-1185">Reference proteome</keyword>
<gene>
    <name evidence="1" type="ORF">SAMN05216302_106011</name>
</gene>
<dbReference type="OrthoDB" id="5569981at2"/>
<dbReference type="InterPro" id="IPR025325">
    <property type="entry name" value="DUF4231"/>
</dbReference>
<dbReference type="AlphaFoldDB" id="A0A1I4GPR0"/>
<evidence type="ECO:0000313" key="1">
    <source>
        <dbReference type="EMBL" id="SFL31955.1"/>
    </source>
</evidence>
<dbReference type="Proteomes" id="UP000199533">
    <property type="component" value="Unassembled WGS sequence"/>
</dbReference>
<evidence type="ECO:0000313" key="2">
    <source>
        <dbReference type="Proteomes" id="UP000199533"/>
    </source>
</evidence>